<evidence type="ECO:0000313" key="1">
    <source>
        <dbReference type="EMBL" id="MFC0350148.1"/>
    </source>
</evidence>
<comment type="caution">
    <text evidence="1">The sequence shown here is derived from an EMBL/GenBank/DDBJ whole genome shotgun (WGS) entry which is preliminary data.</text>
</comment>
<proteinExistence type="predicted"/>
<keyword evidence="2" id="KW-1185">Reference proteome</keyword>
<sequence>MSFSEILASLPTIDHLAAIELFSAETAGGDLMAHSVARIENKPGSAGSVRVYHALFLEFGEINLAAAEKGLAIYAEHTADAINFPGKHPNIDRLLNIKNTSSGESSKSLTVKLIPA</sequence>
<dbReference type="RefSeq" id="WP_390212114.1">
    <property type="nucleotide sequence ID" value="NZ_JBHLXJ010000009.1"/>
</dbReference>
<accession>A0ABV6IEA0</accession>
<name>A0ABV6IEA0_9BURK</name>
<dbReference type="Proteomes" id="UP001589844">
    <property type="component" value="Unassembled WGS sequence"/>
</dbReference>
<reference evidence="1 2" key="1">
    <citation type="submission" date="2024-09" db="EMBL/GenBank/DDBJ databases">
        <authorList>
            <person name="Sun Q."/>
            <person name="Mori K."/>
        </authorList>
    </citation>
    <scope>NUCLEOTIDE SEQUENCE [LARGE SCALE GENOMIC DNA]</scope>
    <source>
        <strain evidence="1 2">CCM 8677</strain>
    </source>
</reference>
<gene>
    <name evidence="1" type="ORF">ACFFJH_10045</name>
</gene>
<dbReference type="InterPro" id="IPR016755">
    <property type="entry name" value="UCP019302"/>
</dbReference>
<protein>
    <submittedName>
        <fullName evidence="1">DUF2322 family protein</fullName>
    </submittedName>
</protein>
<dbReference type="Pfam" id="PF10084">
    <property type="entry name" value="DUF2322"/>
    <property type="match status" value="1"/>
</dbReference>
<organism evidence="1 2">
    <name type="scientific">Undibacterium danionis</name>
    <dbReference type="NCBI Taxonomy" id="1812100"/>
    <lineage>
        <taxon>Bacteria</taxon>
        <taxon>Pseudomonadati</taxon>
        <taxon>Pseudomonadota</taxon>
        <taxon>Betaproteobacteria</taxon>
        <taxon>Burkholderiales</taxon>
        <taxon>Oxalobacteraceae</taxon>
        <taxon>Undibacterium</taxon>
    </lineage>
</organism>
<dbReference type="EMBL" id="JBHLXJ010000009">
    <property type="protein sequence ID" value="MFC0350148.1"/>
    <property type="molecule type" value="Genomic_DNA"/>
</dbReference>
<evidence type="ECO:0000313" key="2">
    <source>
        <dbReference type="Proteomes" id="UP001589844"/>
    </source>
</evidence>